<proteinExistence type="predicted"/>
<accession>J9E5W3</accession>
<dbReference type="AlphaFoldDB" id="J9E5W3"/>
<keyword evidence="1" id="KW-0732">Signal</keyword>
<name>J9E5W3_WUCBA</name>
<feature type="signal peptide" evidence="1">
    <location>
        <begin position="1"/>
        <end position="19"/>
    </location>
</feature>
<dbReference type="EMBL" id="ADBV01007497">
    <property type="protein sequence ID" value="EJW77666.1"/>
    <property type="molecule type" value="Genomic_DNA"/>
</dbReference>
<feature type="non-terminal residue" evidence="2">
    <location>
        <position position="70"/>
    </location>
</feature>
<evidence type="ECO:0000313" key="2">
    <source>
        <dbReference type="EMBL" id="EJW77666.1"/>
    </source>
</evidence>
<evidence type="ECO:0000256" key="1">
    <source>
        <dbReference type="SAM" id="SignalP"/>
    </source>
</evidence>
<evidence type="ECO:0000313" key="3">
    <source>
        <dbReference type="Proteomes" id="UP000004810"/>
    </source>
</evidence>
<evidence type="ECO:0008006" key="4">
    <source>
        <dbReference type="Google" id="ProtNLM"/>
    </source>
</evidence>
<protein>
    <recommendedName>
        <fullName evidence="4">Secreted protein</fullName>
    </recommendedName>
</protein>
<sequence length="70" mass="7990">MTLANFYVLYLFPFQCVSRVHVAWEMNNSSFCKIFHEKIEGPCSPTSGVTLQDKIGFLFAPQYALYCCPS</sequence>
<gene>
    <name evidence="2" type="ORF">WUBG_11425</name>
</gene>
<reference evidence="3" key="1">
    <citation type="submission" date="2012-08" db="EMBL/GenBank/DDBJ databases">
        <title>The Genome Sequence of Wuchereria bancrofti.</title>
        <authorList>
            <person name="Nutman T.B."/>
            <person name="Fink D.L."/>
            <person name="Russ C."/>
            <person name="Young S."/>
            <person name="Zeng Q."/>
            <person name="Koehrsen M."/>
            <person name="Alvarado L."/>
            <person name="Berlin A."/>
            <person name="Chapman S.B."/>
            <person name="Chen Z."/>
            <person name="Freedman E."/>
            <person name="Gellesch M."/>
            <person name="Goldberg J."/>
            <person name="Griggs A."/>
            <person name="Gujja S."/>
            <person name="Heilman E.R."/>
            <person name="Heiman D."/>
            <person name="Hepburn T."/>
            <person name="Howarth C."/>
            <person name="Jen D."/>
            <person name="Larson L."/>
            <person name="Lewis B."/>
            <person name="Mehta T."/>
            <person name="Park D."/>
            <person name="Pearson M."/>
            <person name="Roberts A."/>
            <person name="Saif S."/>
            <person name="Shea T."/>
            <person name="Shenoy N."/>
            <person name="Sisk P."/>
            <person name="Stolte C."/>
            <person name="Sykes S."/>
            <person name="Walk T."/>
            <person name="White J."/>
            <person name="Yandava C."/>
            <person name="Haas B."/>
            <person name="Henn M.R."/>
            <person name="Nusbaum C."/>
            <person name="Birren B."/>
        </authorList>
    </citation>
    <scope>NUCLEOTIDE SEQUENCE [LARGE SCALE GENOMIC DNA]</scope>
    <source>
        <strain evidence="3">NA</strain>
    </source>
</reference>
<dbReference type="Proteomes" id="UP000004810">
    <property type="component" value="Unassembled WGS sequence"/>
</dbReference>
<feature type="chain" id="PRO_5003823336" description="Secreted protein" evidence="1">
    <location>
        <begin position="20"/>
        <end position="70"/>
    </location>
</feature>
<comment type="caution">
    <text evidence="2">The sequence shown here is derived from an EMBL/GenBank/DDBJ whole genome shotgun (WGS) entry which is preliminary data.</text>
</comment>
<organism evidence="2 3">
    <name type="scientific">Wuchereria bancrofti</name>
    <dbReference type="NCBI Taxonomy" id="6293"/>
    <lineage>
        <taxon>Eukaryota</taxon>
        <taxon>Metazoa</taxon>
        <taxon>Ecdysozoa</taxon>
        <taxon>Nematoda</taxon>
        <taxon>Chromadorea</taxon>
        <taxon>Rhabditida</taxon>
        <taxon>Spirurina</taxon>
        <taxon>Spiruromorpha</taxon>
        <taxon>Filarioidea</taxon>
        <taxon>Onchocercidae</taxon>
        <taxon>Wuchereria</taxon>
    </lineage>
</organism>